<dbReference type="Pfam" id="PF00746">
    <property type="entry name" value="Gram_pos_anchor"/>
    <property type="match status" value="1"/>
</dbReference>
<dbReference type="Gene3D" id="2.60.40.10">
    <property type="entry name" value="Immunoglobulins"/>
    <property type="match status" value="1"/>
</dbReference>
<protein>
    <submittedName>
        <fullName evidence="8">LPXTG cell wall anchor domain-containing protein</fullName>
    </submittedName>
</protein>
<dbReference type="InterPro" id="IPR055354">
    <property type="entry name" value="DUF7507"/>
</dbReference>
<dbReference type="InterPro" id="IPR013783">
    <property type="entry name" value="Ig-like_fold"/>
</dbReference>
<proteinExistence type="predicted"/>
<keyword evidence="4" id="KW-0572">Peptidoglycan-anchor</keyword>
<keyword evidence="3 6" id="KW-0732">Signal</keyword>
<dbReference type="InterPro" id="IPR047589">
    <property type="entry name" value="DUF11_rpt"/>
</dbReference>
<dbReference type="NCBIfam" id="TIGR01451">
    <property type="entry name" value="B_ant_repeat"/>
    <property type="match status" value="1"/>
</dbReference>
<dbReference type="EMBL" id="JAVRFL010000013">
    <property type="protein sequence ID" value="MDT0529891.1"/>
    <property type="molecule type" value="Genomic_DNA"/>
</dbReference>
<sequence>MSRTSTTNGPARLCARLAAFALLAGALLLGGSPALAAETININPGNVPRTATQATQNCDPNLGGGPFANEDVWVFNLPGNQQTSGNFLSVTATFSTPGGTEIRTIPTAPTSNSAIVNDMGTSKAWIRLPAGWTLTGASAVISGTADFFVLTHTCAASSPRVNPKLTLTKTGTPTSGLQAGDKVTYTYTVTNQSTGTVNPITGITVNDNTVTGITCQATSLAPGASTTCTGTYTVTKADVANGKIVNIAQATGFLGQQLVPSNNATFTVTTQEAQASLSIDKKARVESDCRDKCEKDGFAAKGDKIFYTYRVANTGTVTITNVAVNDPTAGPVVCNNTTLAPGTSTDCHAVNPHVVTAADVKKGKVVNTARATGKYGSATVTSDPVTVTVCIRHGKYDPRKPDKDKDGWDKDKDKDSWDKDKGGWDKDKDGKPHLPVTGVSSTQALSLGGGLLAAGALMVGASRLRRRETQA</sequence>
<evidence type="ECO:0000256" key="5">
    <source>
        <dbReference type="SAM" id="MobiDB-lite"/>
    </source>
</evidence>
<comment type="caution">
    <text evidence="8">The sequence shown here is derived from an EMBL/GenBank/DDBJ whole genome shotgun (WGS) entry which is preliminary data.</text>
</comment>
<feature type="signal peptide" evidence="6">
    <location>
        <begin position="1"/>
        <end position="36"/>
    </location>
</feature>
<keyword evidence="2" id="KW-0964">Secreted</keyword>
<evidence type="ECO:0000256" key="4">
    <source>
        <dbReference type="ARBA" id="ARBA00023088"/>
    </source>
</evidence>
<evidence type="ECO:0000313" key="9">
    <source>
        <dbReference type="Proteomes" id="UP001180973"/>
    </source>
</evidence>
<keyword evidence="9" id="KW-1185">Reference proteome</keyword>
<dbReference type="NCBIfam" id="TIGR01167">
    <property type="entry name" value="LPXTG_anchor"/>
    <property type="match status" value="1"/>
</dbReference>
<gene>
    <name evidence="8" type="ORF">RM555_12930</name>
</gene>
<dbReference type="PROSITE" id="PS50847">
    <property type="entry name" value="GRAM_POS_ANCHORING"/>
    <property type="match status" value="1"/>
</dbReference>
<keyword evidence="1" id="KW-0134">Cell wall</keyword>
<accession>A0ABU2WVD0</accession>
<dbReference type="InterPro" id="IPR019931">
    <property type="entry name" value="LPXTG_anchor"/>
</dbReference>
<organism evidence="8 9">
    <name type="scientific">Micromonospora reichwaldensis</name>
    <dbReference type="NCBI Taxonomy" id="3075516"/>
    <lineage>
        <taxon>Bacteria</taxon>
        <taxon>Bacillati</taxon>
        <taxon>Actinomycetota</taxon>
        <taxon>Actinomycetes</taxon>
        <taxon>Micromonosporales</taxon>
        <taxon>Micromonosporaceae</taxon>
        <taxon>Micromonospora</taxon>
    </lineage>
</organism>
<name>A0ABU2WVD0_9ACTN</name>
<reference evidence="8" key="1">
    <citation type="submission" date="2023-09" db="EMBL/GenBank/DDBJ databases">
        <title>30 novel species of actinomycetes from the DSMZ collection.</title>
        <authorList>
            <person name="Nouioui I."/>
        </authorList>
    </citation>
    <scope>NUCLEOTIDE SEQUENCE</scope>
    <source>
        <strain evidence="8">DSM 115977</strain>
    </source>
</reference>
<evidence type="ECO:0000259" key="7">
    <source>
        <dbReference type="PROSITE" id="PS50847"/>
    </source>
</evidence>
<dbReference type="Proteomes" id="UP001180973">
    <property type="component" value="Unassembled WGS sequence"/>
</dbReference>
<feature type="compositionally biased region" description="Basic and acidic residues" evidence="5">
    <location>
        <begin position="395"/>
        <end position="432"/>
    </location>
</feature>
<dbReference type="RefSeq" id="WP_311411968.1">
    <property type="nucleotide sequence ID" value="NZ_JAVRFL010000013.1"/>
</dbReference>
<evidence type="ECO:0000256" key="3">
    <source>
        <dbReference type="ARBA" id="ARBA00022729"/>
    </source>
</evidence>
<evidence type="ECO:0000256" key="2">
    <source>
        <dbReference type="ARBA" id="ARBA00022525"/>
    </source>
</evidence>
<feature type="region of interest" description="Disordered" evidence="5">
    <location>
        <begin position="395"/>
        <end position="441"/>
    </location>
</feature>
<evidence type="ECO:0000256" key="6">
    <source>
        <dbReference type="SAM" id="SignalP"/>
    </source>
</evidence>
<dbReference type="Pfam" id="PF24346">
    <property type="entry name" value="DUF7507"/>
    <property type="match status" value="2"/>
</dbReference>
<evidence type="ECO:0000313" key="8">
    <source>
        <dbReference type="EMBL" id="MDT0529891.1"/>
    </source>
</evidence>
<feature type="chain" id="PRO_5046471625" evidence="6">
    <location>
        <begin position="37"/>
        <end position="471"/>
    </location>
</feature>
<evidence type="ECO:0000256" key="1">
    <source>
        <dbReference type="ARBA" id="ARBA00022512"/>
    </source>
</evidence>
<feature type="domain" description="Gram-positive cocci surface proteins LPxTG" evidence="7">
    <location>
        <begin position="434"/>
        <end position="471"/>
    </location>
</feature>